<sequence length="423" mass="44446">MPANQNIGAGQGVHTPLLRGQARSGASSGRAFVLLAKAFIGSGMLFLPRAFSNGGLLFSTLTLLLVAAASLHTMQQLRAGGRWLRRAVDASIFASQLGFACAGSVFVAATLRDAFNATTACRWHARLPLGLWITGQTALLAPLCLVRHIRGFSRVALLADSAILLGLAFILATSARSLSLRGPGPHVILTLNTSAFSLFLGSAAYTFEGYALILPICSAMRRPQAFPRLLALVMVLCAAVAVATGGLCYLAFGSATAPIALLNMPAYSPWTQTVRALYALAIIGTTPLMLFPAYRLIEQPRSSGGSSEQNCTPEFKTAKNALRLAVLGAVMLAAHVGARRLDRLVAVVGGAACVPLAFVYPPLIHLRLGGREARGWWRRARDVAVAGAGVLLSAYVTAGAVGRWGVAETPYDFCLAEGVPPKP</sequence>
<feature type="transmembrane region" description="Helical" evidence="6">
    <location>
        <begin position="87"/>
        <end position="109"/>
    </location>
</feature>
<dbReference type="EMBL" id="JANBUM010000121">
    <property type="protein sequence ID" value="KAJ2784146.1"/>
    <property type="molecule type" value="Genomic_DNA"/>
</dbReference>
<evidence type="ECO:0000313" key="9">
    <source>
        <dbReference type="Proteomes" id="UP001140172"/>
    </source>
</evidence>
<reference evidence="8" key="1">
    <citation type="submission" date="2022-07" db="EMBL/GenBank/DDBJ databases">
        <title>Phylogenomic reconstructions and comparative analyses of Kickxellomycotina fungi.</title>
        <authorList>
            <person name="Reynolds N.K."/>
            <person name="Stajich J.E."/>
            <person name="Barry K."/>
            <person name="Grigoriev I.V."/>
            <person name="Crous P."/>
            <person name="Smith M.E."/>
        </authorList>
    </citation>
    <scope>NUCLEOTIDE SEQUENCE</scope>
    <source>
        <strain evidence="8">BCRC 34489</strain>
    </source>
</reference>
<evidence type="ECO:0000256" key="5">
    <source>
        <dbReference type="ARBA" id="ARBA00023136"/>
    </source>
</evidence>
<dbReference type="InterPro" id="IPR013057">
    <property type="entry name" value="AA_transpt_TM"/>
</dbReference>
<feature type="domain" description="Amino acid transporter transmembrane" evidence="7">
    <location>
        <begin position="26"/>
        <end position="77"/>
    </location>
</feature>
<evidence type="ECO:0000256" key="6">
    <source>
        <dbReference type="SAM" id="Phobius"/>
    </source>
</evidence>
<feature type="domain" description="Amino acid transporter transmembrane" evidence="7">
    <location>
        <begin position="79"/>
        <end position="400"/>
    </location>
</feature>
<feature type="transmembrane region" description="Helical" evidence="6">
    <location>
        <begin position="321"/>
        <end position="338"/>
    </location>
</feature>
<dbReference type="AlphaFoldDB" id="A0A9W8HIJ9"/>
<dbReference type="Proteomes" id="UP001140172">
    <property type="component" value="Unassembled WGS sequence"/>
</dbReference>
<dbReference type="PANTHER" id="PTHR22950">
    <property type="entry name" value="AMINO ACID TRANSPORTER"/>
    <property type="match status" value="1"/>
</dbReference>
<keyword evidence="9" id="KW-1185">Reference proteome</keyword>
<accession>A0A9W8HIJ9</accession>
<proteinExistence type="inferred from homology"/>
<feature type="transmembrane region" description="Helical" evidence="6">
    <location>
        <begin position="129"/>
        <end position="146"/>
    </location>
</feature>
<comment type="caution">
    <text evidence="8">The sequence shown here is derived from an EMBL/GenBank/DDBJ whole genome shotgun (WGS) entry which is preliminary data.</text>
</comment>
<comment type="subcellular location">
    <subcellularLocation>
        <location evidence="1">Membrane</location>
        <topology evidence="1">Multi-pass membrane protein</topology>
    </subcellularLocation>
</comment>
<evidence type="ECO:0000259" key="7">
    <source>
        <dbReference type="Pfam" id="PF01490"/>
    </source>
</evidence>
<gene>
    <name evidence="8" type="ORF">GGI15_002347</name>
</gene>
<keyword evidence="3 6" id="KW-0812">Transmembrane</keyword>
<feature type="transmembrane region" description="Helical" evidence="6">
    <location>
        <begin position="383"/>
        <end position="402"/>
    </location>
</feature>
<evidence type="ECO:0000256" key="4">
    <source>
        <dbReference type="ARBA" id="ARBA00022989"/>
    </source>
</evidence>
<evidence type="ECO:0000256" key="2">
    <source>
        <dbReference type="ARBA" id="ARBA00008066"/>
    </source>
</evidence>
<dbReference type="GO" id="GO:0005774">
    <property type="term" value="C:vacuolar membrane"/>
    <property type="evidence" value="ECO:0007669"/>
    <property type="project" value="TreeGrafter"/>
</dbReference>
<name>A0A9W8HIJ9_9FUNG</name>
<feature type="transmembrane region" description="Helical" evidence="6">
    <location>
        <begin position="56"/>
        <end position="75"/>
    </location>
</feature>
<evidence type="ECO:0000256" key="1">
    <source>
        <dbReference type="ARBA" id="ARBA00004141"/>
    </source>
</evidence>
<feature type="transmembrane region" description="Helical" evidence="6">
    <location>
        <begin position="344"/>
        <end position="363"/>
    </location>
</feature>
<feature type="transmembrane region" description="Helical" evidence="6">
    <location>
        <begin position="272"/>
        <end position="294"/>
    </location>
</feature>
<feature type="transmembrane region" description="Helical" evidence="6">
    <location>
        <begin position="155"/>
        <end position="175"/>
    </location>
</feature>
<evidence type="ECO:0000256" key="3">
    <source>
        <dbReference type="ARBA" id="ARBA00022692"/>
    </source>
</evidence>
<dbReference type="OrthoDB" id="1684102at2759"/>
<evidence type="ECO:0000313" key="8">
    <source>
        <dbReference type="EMBL" id="KAJ2784146.1"/>
    </source>
</evidence>
<dbReference type="GO" id="GO:0015179">
    <property type="term" value="F:L-amino acid transmembrane transporter activity"/>
    <property type="evidence" value="ECO:0007669"/>
    <property type="project" value="TreeGrafter"/>
</dbReference>
<dbReference type="PANTHER" id="PTHR22950:SF666">
    <property type="entry name" value="VACUOLAR AMINO ACID TRANSPORTER 4"/>
    <property type="match status" value="1"/>
</dbReference>
<comment type="similarity">
    <text evidence="2">Belongs to the amino acid/polyamine transporter 2 family.</text>
</comment>
<dbReference type="Pfam" id="PF01490">
    <property type="entry name" value="Aa_trans"/>
    <property type="match status" value="2"/>
</dbReference>
<keyword evidence="5 6" id="KW-0472">Membrane</keyword>
<keyword evidence="4 6" id="KW-1133">Transmembrane helix</keyword>
<protein>
    <recommendedName>
        <fullName evidence="7">Amino acid transporter transmembrane domain-containing protein</fullName>
    </recommendedName>
</protein>
<feature type="transmembrane region" description="Helical" evidence="6">
    <location>
        <begin position="195"/>
        <end position="217"/>
    </location>
</feature>
<feature type="transmembrane region" description="Helical" evidence="6">
    <location>
        <begin position="229"/>
        <end position="252"/>
    </location>
</feature>
<organism evidence="8 9">
    <name type="scientific">Coemansia interrupta</name>
    <dbReference type="NCBI Taxonomy" id="1126814"/>
    <lineage>
        <taxon>Eukaryota</taxon>
        <taxon>Fungi</taxon>
        <taxon>Fungi incertae sedis</taxon>
        <taxon>Zoopagomycota</taxon>
        <taxon>Kickxellomycotina</taxon>
        <taxon>Kickxellomycetes</taxon>
        <taxon>Kickxellales</taxon>
        <taxon>Kickxellaceae</taxon>
        <taxon>Coemansia</taxon>
    </lineage>
</organism>